<dbReference type="InterPro" id="IPR043129">
    <property type="entry name" value="ATPase_NBD"/>
</dbReference>
<evidence type="ECO:0000313" key="13">
    <source>
        <dbReference type="Proteomes" id="UP000244892"/>
    </source>
</evidence>
<evidence type="ECO:0000256" key="8">
    <source>
        <dbReference type="ARBA" id="ARBA00022989"/>
    </source>
</evidence>
<comment type="subcellular location">
    <subcellularLocation>
        <location evidence="1">Cell inner membrane</location>
        <topology evidence="1">Single-pass membrane protein</topology>
    </subcellularLocation>
</comment>
<dbReference type="AlphaFoldDB" id="A0A2U8FUI0"/>
<keyword evidence="4" id="KW-1003">Cell membrane</keyword>
<gene>
    <name evidence="12" type="ORF">DEH84_15875</name>
</gene>
<keyword evidence="13" id="KW-1185">Reference proteome</keyword>
<keyword evidence="7" id="KW-0653">Protein transport</keyword>
<dbReference type="PIRSF" id="PIRSF015761">
    <property type="entry name" value="Protein_L"/>
    <property type="match status" value="1"/>
</dbReference>
<dbReference type="EMBL" id="CP029210">
    <property type="protein sequence ID" value="AWI54731.1"/>
    <property type="molecule type" value="Genomic_DNA"/>
</dbReference>
<keyword evidence="3" id="KW-0813">Transport</keyword>
<evidence type="ECO:0000256" key="4">
    <source>
        <dbReference type="ARBA" id="ARBA00022475"/>
    </source>
</evidence>
<sequence>MSLLIIQLPARARLRTEAEQEAADVSPAAAGPREFGYVLSNDGVSVVRHGHCAAPMLPRAETVVAVMPAQDLSWHRVTLPKAPAGRLRAALAGLLEEALLDDPDDLHLAVAPLAKAGQPTWVAACDHTWLTGLMMSLEKAKVRIDRVVPAVWPDEPASGYFQERETWVEGAETPGEMALTWSSPDGVATWPVEGSMARALLPDPLPDDARWFATPAVASPAERWLGRPVIVQTPAEHLLQAARSLWNILQFELTPRSKGLHALSDQWRRVMSPQWRPVRAGLMALVVVQVLGLNLWAWHQQRDVQRKRVEMVQLLKQAHPQVQVVLDAPVQMQKETELLRAAAGQPGDNDLEALMGAVATAWPADQPAASLQYDGSSLTLAAPPGWGPTELEALRERLGAAGVQLDLDPGAARMTVRRAPRA</sequence>
<evidence type="ECO:0000259" key="11">
    <source>
        <dbReference type="Pfam" id="PF12693"/>
    </source>
</evidence>
<evidence type="ECO:0000256" key="2">
    <source>
        <dbReference type="ARBA" id="ARBA00005318"/>
    </source>
</evidence>
<dbReference type="InterPro" id="IPR024230">
    <property type="entry name" value="GspL_cyto_dom"/>
</dbReference>
<proteinExistence type="inferred from homology"/>
<dbReference type="GO" id="GO:0009276">
    <property type="term" value="C:Gram-negative-bacterium-type cell wall"/>
    <property type="evidence" value="ECO:0007669"/>
    <property type="project" value="InterPro"/>
</dbReference>
<feature type="domain" description="GspL periplasmic" evidence="11">
    <location>
        <begin position="274"/>
        <end position="398"/>
    </location>
</feature>
<keyword evidence="9" id="KW-0472">Membrane</keyword>
<dbReference type="GO" id="GO:0015627">
    <property type="term" value="C:type II protein secretion system complex"/>
    <property type="evidence" value="ECO:0007669"/>
    <property type="project" value="InterPro"/>
</dbReference>
<evidence type="ECO:0000259" key="10">
    <source>
        <dbReference type="Pfam" id="PF05134"/>
    </source>
</evidence>
<dbReference type="InterPro" id="IPR007812">
    <property type="entry name" value="T2SS_protein-GspL"/>
</dbReference>
<dbReference type="GO" id="GO:0015628">
    <property type="term" value="P:protein secretion by the type II secretion system"/>
    <property type="evidence" value="ECO:0007669"/>
    <property type="project" value="InterPro"/>
</dbReference>
<evidence type="ECO:0000256" key="6">
    <source>
        <dbReference type="ARBA" id="ARBA00022692"/>
    </source>
</evidence>
<evidence type="ECO:0000256" key="5">
    <source>
        <dbReference type="ARBA" id="ARBA00022519"/>
    </source>
</evidence>
<dbReference type="NCBIfam" id="TIGR01709">
    <property type="entry name" value="typeII_sec_gspL"/>
    <property type="match status" value="1"/>
</dbReference>
<evidence type="ECO:0000256" key="7">
    <source>
        <dbReference type="ARBA" id="ARBA00022927"/>
    </source>
</evidence>
<keyword evidence="8" id="KW-1133">Transmembrane helix</keyword>
<dbReference type="Proteomes" id="UP000244892">
    <property type="component" value="Chromosome"/>
</dbReference>
<evidence type="ECO:0000256" key="9">
    <source>
        <dbReference type="ARBA" id="ARBA00023136"/>
    </source>
</evidence>
<dbReference type="RefSeq" id="WP_109037722.1">
    <property type="nucleotide sequence ID" value="NZ_CP029210.1"/>
</dbReference>
<keyword evidence="6" id="KW-0812">Transmembrane</keyword>
<accession>A0A2U8FUI0</accession>
<dbReference type="GO" id="GO:0005886">
    <property type="term" value="C:plasma membrane"/>
    <property type="evidence" value="ECO:0007669"/>
    <property type="project" value="UniProtKB-SubCell"/>
</dbReference>
<organism evidence="12 13">
    <name type="scientific">Aquabacterium olei</name>
    <dbReference type="NCBI Taxonomy" id="1296669"/>
    <lineage>
        <taxon>Bacteria</taxon>
        <taxon>Pseudomonadati</taxon>
        <taxon>Pseudomonadota</taxon>
        <taxon>Betaproteobacteria</taxon>
        <taxon>Burkholderiales</taxon>
        <taxon>Aquabacterium</taxon>
    </lineage>
</organism>
<reference evidence="12 13" key="1">
    <citation type="submission" date="2018-05" db="EMBL/GenBank/DDBJ databases">
        <title>complete genome sequence of Aquabacterium olei NBRC 110486.</title>
        <authorList>
            <person name="Tang B."/>
            <person name="Chang J."/>
            <person name="Zhang L."/>
            <person name="Yang H."/>
        </authorList>
    </citation>
    <scope>NUCLEOTIDE SEQUENCE [LARGE SCALE GENOMIC DNA]</scope>
    <source>
        <strain evidence="12 13">NBRC 110486</strain>
    </source>
</reference>
<comment type="similarity">
    <text evidence="2">Belongs to the GSP L family.</text>
</comment>
<evidence type="ECO:0000313" key="12">
    <source>
        <dbReference type="EMBL" id="AWI54731.1"/>
    </source>
</evidence>
<protein>
    <submittedName>
        <fullName evidence="12">General secretion pathway protein GspL</fullName>
    </submittedName>
</protein>
<keyword evidence="5" id="KW-0997">Cell inner membrane</keyword>
<dbReference type="InterPro" id="IPR025691">
    <property type="entry name" value="GspL_pp_dom"/>
</dbReference>
<dbReference type="Pfam" id="PF12693">
    <property type="entry name" value="GspL_C"/>
    <property type="match status" value="1"/>
</dbReference>
<dbReference type="Pfam" id="PF05134">
    <property type="entry name" value="T2SSL"/>
    <property type="match status" value="1"/>
</dbReference>
<evidence type="ECO:0000256" key="1">
    <source>
        <dbReference type="ARBA" id="ARBA00004377"/>
    </source>
</evidence>
<name>A0A2U8FUI0_9BURK</name>
<dbReference type="OrthoDB" id="8557903at2"/>
<dbReference type="Gene3D" id="3.30.420.380">
    <property type="match status" value="1"/>
</dbReference>
<dbReference type="KEGG" id="aon:DEH84_15875"/>
<feature type="domain" description="GspL cytoplasmic actin-ATPase-like" evidence="10">
    <location>
        <begin position="58"/>
        <end position="151"/>
    </location>
</feature>
<evidence type="ECO:0000256" key="3">
    <source>
        <dbReference type="ARBA" id="ARBA00022448"/>
    </source>
</evidence>
<dbReference type="SUPFAM" id="SSF53067">
    <property type="entry name" value="Actin-like ATPase domain"/>
    <property type="match status" value="1"/>
</dbReference>